<dbReference type="Proteomes" id="UP001470230">
    <property type="component" value="Unassembled WGS sequence"/>
</dbReference>
<comment type="caution">
    <text evidence="1">The sequence shown here is derived from an EMBL/GenBank/DDBJ whole genome shotgun (WGS) entry which is preliminary data.</text>
</comment>
<evidence type="ECO:0008006" key="3">
    <source>
        <dbReference type="Google" id="ProtNLM"/>
    </source>
</evidence>
<keyword evidence="2" id="KW-1185">Reference proteome</keyword>
<gene>
    <name evidence="1" type="ORF">M9Y10_022533</name>
</gene>
<sequence>MKTNGYESHFQNAFYDLKEIIDEWKIDETAVQSWVNLKGANMIFVPKLNGGISKSTFFCTLCRKWLSIKGSVRNICRHANIHNPDIMNSHKKTKASKEMIFTGKQEEFIITQIISFILLSTQTFQYTDNEFL</sequence>
<dbReference type="EMBL" id="JAPFFF010000003">
    <property type="protein sequence ID" value="KAK8894101.1"/>
    <property type="molecule type" value="Genomic_DNA"/>
</dbReference>
<organism evidence="1 2">
    <name type="scientific">Tritrichomonas musculus</name>
    <dbReference type="NCBI Taxonomy" id="1915356"/>
    <lineage>
        <taxon>Eukaryota</taxon>
        <taxon>Metamonada</taxon>
        <taxon>Parabasalia</taxon>
        <taxon>Tritrichomonadida</taxon>
        <taxon>Tritrichomonadidae</taxon>
        <taxon>Tritrichomonas</taxon>
    </lineage>
</organism>
<name>A0ABR2KSW0_9EUKA</name>
<reference evidence="1 2" key="1">
    <citation type="submission" date="2024-04" db="EMBL/GenBank/DDBJ databases">
        <title>Tritrichomonas musculus Genome.</title>
        <authorList>
            <person name="Alves-Ferreira E."/>
            <person name="Grigg M."/>
            <person name="Lorenzi H."/>
            <person name="Galac M."/>
        </authorList>
    </citation>
    <scope>NUCLEOTIDE SEQUENCE [LARGE SCALE GENOMIC DNA]</scope>
    <source>
        <strain evidence="1 2">EAF2021</strain>
    </source>
</reference>
<protein>
    <recommendedName>
        <fullName evidence="3">BED-type domain-containing protein</fullName>
    </recommendedName>
</protein>
<evidence type="ECO:0000313" key="2">
    <source>
        <dbReference type="Proteomes" id="UP001470230"/>
    </source>
</evidence>
<proteinExistence type="predicted"/>
<accession>A0ABR2KSW0</accession>
<evidence type="ECO:0000313" key="1">
    <source>
        <dbReference type="EMBL" id="KAK8894101.1"/>
    </source>
</evidence>